<comment type="caution">
    <text evidence="2">The sequence shown here is derived from an EMBL/GenBank/DDBJ whole genome shotgun (WGS) entry which is preliminary data.</text>
</comment>
<sequence>MIFFELQARDISELNDADLRELVGRLCEAELLQSGIPPSRVFWGGAQEAPDGGLDVQVEAAHGIDDSAYIPRPSTGFQVKKHPMSKAACRAEMEESGAPKKVLMDLASRRGAYIIVSGKDDCSGKMLSERLAGMKEAVAALPDADKLRVDFYGRDRLHAWLRRHPGVALWVRSRLGKPLAGWRPFERWAGTPPGFDDQFLVDNHPCVLAPDHRDMVPVLEGLHLARDRLREPGSTVRVMGLSGVGKTRFVQAMFESDVGLNSLPASDVIYADLGNDLTPTASELLVYLIANRFTTYVVLDNCPPDVHRSLQRQVASSGACLRLLTIEYDISDDKPEETVVIYLEPSSEEMVARLVQKRIPGIGAVNAERIAEFAGGNARVAIALASQVGTGESLSNFSDEDLFRRLFMQRKGDSSSLLQSAEALALVYSFNASRAEGDELGGISAVAGIARQTLYKDQAELLRRQLAQSRGNWRAILPHALANRLAKRALENIPPEDINAELFKPGNVRLLQSCAHRLGYLHDIEAAQRLAATWLEPALPLADIATCSESGLVVWEFLAPLFPEVVLRAIKRAAHDRRFASRQNAHFVRFVRLLCRLAYEDEHFDCAVGILLLFAEGEAPGENNHSVVEQMRRLFSVRLSGTEATPLRRQAFIGKLLGSGIPRHMDIARELCRSAFETRSWTSVGTFHFGARKRGPGWSPDSHTQQTAWYVDHIKLLESGLRSGVPSTKEAVKSILAAHFRSLCWIQECLEVLEPIVREHAAGGRWPAMWMSIKKALHFASDRHSADMLDQIRVLERLAAPADTYAEIEAYVLVDVWEHAELRGTFSDSAHDIFERAQALGELVATEPQHLDRLGTRLWHCNAQPLFQFGKGLARGSSNVFETFSALIGSFQKHQTEQSNPQLLSGFISGVHDSEDAVKMLQSIVATPGLSSFSVSMLTAVPISPPLFQTLLTLAKEGEIEAWRFEHLGHGSGDALSDADMAKLLAEINELKQGYLSTIWIVHMRLNRSRGMPLSEEIRRVAWSAIYILVSQERGERGPRQRHGIELVLDATLTPDAPEQEVRQLIYAFCDGIRSRRLYAFESREITSALAVKYPEWLLDEMFNGSEGELDFARELFSDSVSMSDEPTLNCVPVERILSWCRGDEGRIMKIANTLTAYVPTKAVGQPQAVPDSVTLSTHAKSLFDAARDKRAFVEILFDRVHPDSWSGSLADIFDARSRAFAELLEVSDTELRALVGEKLALLKLAIVQLREKENSINSEREQRFE</sequence>
<evidence type="ECO:0000313" key="1">
    <source>
        <dbReference type="EMBL" id="CAB3840968.1"/>
    </source>
</evidence>
<dbReference type="EMBL" id="CADIKR010000001">
    <property type="protein sequence ID" value="CAB3840968.1"/>
    <property type="molecule type" value="Genomic_DNA"/>
</dbReference>
<gene>
    <name evidence="1" type="ORF">LMG3415_01444</name>
    <name evidence="2" type="ORF">N5C72_23835</name>
</gene>
<dbReference type="AlphaFoldDB" id="A0ABD4Z1M0"/>
<accession>A0ABD4Z1M0</accession>
<reference evidence="2 4" key="2">
    <citation type="submission" date="2022-09" db="EMBL/GenBank/DDBJ databases">
        <title>Intensive care unit water sources are persistently colonized with multi-drug resistant bacteria and are the site of extensive horizontal gene transfer of antibiotic resistance genes.</title>
        <authorList>
            <person name="Diorio-Toth L."/>
        </authorList>
    </citation>
    <scope>NUCLEOTIDE SEQUENCE [LARGE SCALE GENOMIC DNA]</scope>
    <source>
        <strain evidence="2 4">GD03967</strain>
    </source>
</reference>
<name>A0ABD4Z1M0_9BURK</name>
<dbReference type="Proteomes" id="UP000507140">
    <property type="component" value="Unassembled WGS sequence"/>
</dbReference>
<evidence type="ECO:0000313" key="4">
    <source>
        <dbReference type="Proteomes" id="UP001158644"/>
    </source>
</evidence>
<keyword evidence="3" id="KW-1185">Reference proteome</keyword>
<organism evidence="2 4">
    <name type="scientific">Achromobacter mucicolens</name>
    <dbReference type="NCBI Taxonomy" id="1389922"/>
    <lineage>
        <taxon>Bacteria</taxon>
        <taxon>Pseudomonadati</taxon>
        <taxon>Pseudomonadota</taxon>
        <taxon>Betaproteobacteria</taxon>
        <taxon>Burkholderiales</taxon>
        <taxon>Alcaligenaceae</taxon>
        <taxon>Achromobacter</taxon>
    </lineage>
</organism>
<dbReference type="Proteomes" id="UP001158644">
    <property type="component" value="Unassembled WGS sequence"/>
</dbReference>
<evidence type="ECO:0000313" key="2">
    <source>
        <dbReference type="EMBL" id="MDH1181120.1"/>
    </source>
</evidence>
<dbReference type="RefSeq" id="WP_152385271.1">
    <property type="nucleotide sequence ID" value="NZ_CADIKR010000001.1"/>
</dbReference>
<proteinExistence type="predicted"/>
<reference evidence="1 3" key="1">
    <citation type="submission" date="2020-04" db="EMBL/GenBank/DDBJ databases">
        <authorList>
            <person name="De Canck E."/>
        </authorList>
    </citation>
    <scope>NUCLEOTIDE SEQUENCE [LARGE SCALE GENOMIC DNA]</scope>
    <source>
        <strain evidence="1 3">LMG 3415</strain>
    </source>
</reference>
<protein>
    <recommendedName>
        <fullName evidence="5">ATP-binding protein</fullName>
    </recommendedName>
</protein>
<evidence type="ECO:0000313" key="3">
    <source>
        <dbReference type="Proteomes" id="UP000507140"/>
    </source>
</evidence>
<dbReference type="EMBL" id="JAOBZK010000046">
    <property type="protein sequence ID" value="MDH1181120.1"/>
    <property type="molecule type" value="Genomic_DNA"/>
</dbReference>
<evidence type="ECO:0008006" key="5">
    <source>
        <dbReference type="Google" id="ProtNLM"/>
    </source>
</evidence>